<keyword evidence="1" id="KW-1133">Transmembrane helix</keyword>
<feature type="transmembrane region" description="Helical" evidence="1">
    <location>
        <begin position="222"/>
        <end position="247"/>
    </location>
</feature>
<name>A0AA39LK06_9BILA</name>
<evidence type="ECO:0000313" key="3">
    <source>
        <dbReference type="Proteomes" id="UP001175271"/>
    </source>
</evidence>
<dbReference type="Proteomes" id="UP001175271">
    <property type="component" value="Unassembled WGS sequence"/>
</dbReference>
<reference evidence="2" key="1">
    <citation type="submission" date="2023-06" db="EMBL/GenBank/DDBJ databases">
        <title>Genomic analysis of the entomopathogenic nematode Steinernema hermaphroditum.</title>
        <authorList>
            <person name="Schwarz E.M."/>
            <person name="Heppert J.K."/>
            <person name="Baniya A."/>
            <person name="Schwartz H.T."/>
            <person name="Tan C.-H."/>
            <person name="Antoshechkin I."/>
            <person name="Sternberg P.W."/>
            <person name="Goodrich-Blair H."/>
            <person name="Dillman A.R."/>
        </authorList>
    </citation>
    <scope>NUCLEOTIDE SEQUENCE</scope>
    <source>
        <strain evidence="2">PS9179</strain>
        <tissue evidence="2">Whole animal</tissue>
    </source>
</reference>
<keyword evidence="1" id="KW-0812">Transmembrane</keyword>
<evidence type="ECO:0008006" key="4">
    <source>
        <dbReference type="Google" id="ProtNLM"/>
    </source>
</evidence>
<accession>A0AA39LK06</accession>
<feature type="transmembrane region" description="Helical" evidence="1">
    <location>
        <begin position="267"/>
        <end position="293"/>
    </location>
</feature>
<comment type="caution">
    <text evidence="2">The sequence shown here is derived from an EMBL/GenBank/DDBJ whole genome shotgun (WGS) entry which is preliminary data.</text>
</comment>
<feature type="transmembrane region" description="Helical" evidence="1">
    <location>
        <begin position="36"/>
        <end position="59"/>
    </location>
</feature>
<gene>
    <name evidence="2" type="ORF">QR680_003381</name>
</gene>
<dbReference type="EMBL" id="JAUCMV010000005">
    <property type="protein sequence ID" value="KAK0400157.1"/>
    <property type="molecule type" value="Genomic_DNA"/>
</dbReference>
<evidence type="ECO:0000256" key="1">
    <source>
        <dbReference type="SAM" id="Phobius"/>
    </source>
</evidence>
<dbReference type="SUPFAM" id="SSF81321">
    <property type="entry name" value="Family A G protein-coupled receptor-like"/>
    <property type="match status" value="1"/>
</dbReference>
<protein>
    <recommendedName>
        <fullName evidence="4">G-protein coupled receptors family 1 profile domain-containing protein</fullName>
    </recommendedName>
</protein>
<feature type="transmembrane region" description="Helical" evidence="1">
    <location>
        <begin position="94"/>
        <end position="116"/>
    </location>
</feature>
<keyword evidence="3" id="KW-1185">Reference proteome</keyword>
<sequence length="366" mass="41893">MVVPDVLYELLPIAGFALTASSLFVLVAMHKEKKGAFLFLYGLAVIDMLSGVAMLYAGFFGVLMTTYGESYKIISPYKCITRAVHLSLWCWMDYANVGVLATLCIDRLISVVFGRIYDTLSKYYCQFMVFVIIFFASALVLGPQWRFALENYRNDSVIISPLCYFDDVVGDTFYHFHMMLRLWSPVGGIVFLAIVFFLYSVFKSIQSLRYGWVEDEKQAQTLYLCVFMRCALTSLSVHLPMMAISSFSAQNEEARQTQDFLLRLSQAILVGILQPGVYLIVSPSFFTSAQIIFNRYSYNTKRTWQSYHDPPEEKHEGDEPHFGSWYNTAGNITGEAGVPYELDADVERSISFYCHDRKRKIDNNYI</sequence>
<dbReference type="Gene3D" id="1.20.1070.10">
    <property type="entry name" value="Rhodopsin 7-helix transmembrane proteins"/>
    <property type="match status" value="1"/>
</dbReference>
<organism evidence="2 3">
    <name type="scientific">Steinernema hermaphroditum</name>
    <dbReference type="NCBI Taxonomy" id="289476"/>
    <lineage>
        <taxon>Eukaryota</taxon>
        <taxon>Metazoa</taxon>
        <taxon>Ecdysozoa</taxon>
        <taxon>Nematoda</taxon>
        <taxon>Chromadorea</taxon>
        <taxon>Rhabditida</taxon>
        <taxon>Tylenchina</taxon>
        <taxon>Panagrolaimomorpha</taxon>
        <taxon>Strongyloidoidea</taxon>
        <taxon>Steinernematidae</taxon>
        <taxon>Steinernema</taxon>
    </lineage>
</organism>
<feature type="transmembrane region" description="Helical" evidence="1">
    <location>
        <begin position="123"/>
        <end position="142"/>
    </location>
</feature>
<feature type="transmembrane region" description="Helical" evidence="1">
    <location>
        <begin position="182"/>
        <end position="202"/>
    </location>
</feature>
<proteinExistence type="predicted"/>
<dbReference type="AlphaFoldDB" id="A0AA39LK06"/>
<feature type="transmembrane region" description="Helical" evidence="1">
    <location>
        <begin position="6"/>
        <end position="29"/>
    </location>
</feature>
<evidence type="ECO:0000313" key="2">
    <source>
        <dbReference type="EMBL" id="KAK0400157.1"/>
    </source>
</evidence>
<keyword evidence="1" id="KW-0472">Membrane</keyword>